<dbReference type="GO" id="GO:0019915">
    <property type="term" value="P:lipid storage"/>
    <property type="evidence" value="ECO:0007669"/>
    <property type="project" value="InterPro"/>
</dbReference>
<dbReference type="PANTHER" id="PTHR13390">
    <property type="entry name" value="LIPASE"/>
    <property type="match status" value="1"/>
</dbReference>
<dbReference type="GO" id="GO:0005811">
    <property type="term" value="C:lipid droplet"/>
    <property type="evidence" value="ECO:0007669"/>
    <property type="project" value="UniProtKB-SubCell"/>
</dbReference>
<organism evidence="6 7">
    <name type="scientific">Byssothecium circinans</name>
    <dbReference type="NCBI Taxonomy" id="147558"/>
    <lineage>
        <taxon>Eukaryota</taxon>
        <taxon>Fungi</taxon>
        <taxon>Dikarya</taxon>
        <taxon>Ascomycota</taxon>
        <taxon>Pezizomycotina</taxon>
        <taxon>Dothideomycetes</taxon>
        <taxon>Pleosporomycetidae</taxon>
        <taxon>Pleosporales</taxon>
        <taxon>Massarineae</taxon>
        <taxon>Massarinaceae</taxon>
        <taxon>Byssothecium</taxon>
    </lineage>
</organism>
<dbReference type="Proteomes" id="UP000800035">
    <property type="component" value="Unassembled WGS sequence"/>
</dbReference>
<reference evidence="6" key="1">
    <citation type="journal article" date="2020" name="Stud. Mycol.">
        <title>101 Dothideomycetes genomes: a test case for predicting lifestyles and emergence of pathogens.</title>
        <authorList>
            <person name="Haridas S."/>
            <person name="Albert R."/>
            <person name="Binder M."/>
            <person name="Bloem J."/>
            <person name="Labutti K."/>
            <person name="Salamov A."/>
            <person name="Andreopoulos B."/>
            <person name="Baker S."/>
            <person name="Barry K."/>
            <person name="Bills G."/>
            <person name="Bluhm B."/>
            <person name="Cannon C."/>
            <person name="Castanera R."/>
            <person name="Culley D."/>
            <person name="Daum C."/>
            <person name="Ezra D."/>
            <person name="Gonzalez J."/>
            <person name="Henrissat B."/>
            <person name="Kuo A."/>
            <person name="Liang C."/>
            <person name="Lipzen A."/>
            <person name="Lutzoni F."/>
            <person name="Magnuson J."/>
            <person name="Mondo S."/>
            <person name="Nolan M."/>
            <person name="Ohm R."/>
            <person name="Pangilinan J."/>
            <person name="Park H.-J."/>
            <person name="Ramirez L."/>
            <person name="Alfaro M."/>
            <person name="Sun H."/>
            <person name="Tritt A."/>
            <person name="Yoshinaga Y."/>
            <person name="Zwiers L.-H."/>
            <person name="Turgeon B."/>
            <person name="Goodwin S."/>
            <person name="Spatafora J."/>
            <person name="Crous P."/>
            <person name="Grigoriev I."/>
        </authorList>
    </citation>
    <scope>NUCLEOTIDE SEQUENCE</scope>
    <source>
        <strain evidence="6">CBS 675.92</strain>
    </source>
</reference>
<accession>A0A6A5TN90</accession>
<evidence type="ECO:0000313" key="6">
    <source>
        <dbReference type="EMBL" id="KAF1953189.1"/>
    </source>
</evidence>
<dbReference type="EMBL" id="ML977005">
    <property type="protein sequence ID" value="KAF1953189.1"/>
    <property type="molecule type" value="Genomic_DNA"/>
</dbReference>
<dbReference type="GO" id="GO:0016298">
    <property type="term" value="F:lipase activity"/>
    <property type="evidence" value="ECO:0007669"/>
    <property type="project" value="InterPro"/>
</dbReference>
<dbReference type="InterPro" id="IPR029058">
    <property type="entry name" value="AB_hydrolase_fold"/>
</dbReference>
<comment type="subcellular location">
    <subcellularLocation>
        <location evidence="1">Lipid droplet</location>
    </subcellularLocation>
</comment>
<evidence type="ECO:0000256" key="2">
    <source>
        <dbReference type="ARBA" id="ARBA00008300"/>
    </source>
</evidence>
<proteinExistence type="inferred from homology"/>
<evidence type="ECO:0000256" key="3">
    <source>
        <dbReference type="ARBA" id="ARBA00022677"/>
    </source>
</evidence>
<dbReference type="Gene3D" id="3.40.50.1820">
    <property type="entry name" value="alpha/beta hydrolase"/>
    <property type="match status" value="1"/>
</dbReference>
<comment type="similarity">
    <text evidence="2">Belongs to the AB hydrolase superfamily. LDAH family.</text>
</comment>
<dbReference type="OrthoDB" id="448051at2759"/>
<dbReference type="PANTHER" id="PTHR13390:SF0">
    <property type="entry name" value="LIPID DROPLET-ASSOCIATED HYDROLASE"/>
    <property type="match status" value="1"/>
</dbReference>
<evidence type="ECO:0000256" key="5">
    <source>
        <dbReference type="SAM" id="MobiDB-lite"/>
    </source>
</evidence>
<keyword evidence="7" id="KW-1185">Reference proteome</keyword>
<dbReference type="AlphaFoldDB" id="A0A6A5TN90"/>
<keyword evidence="4" id="KW-0378">Hydrolase</keyword>
<keyword evidence="3" id="KW-0551">Lipid droplet</keyword>
<gene>
    <name evidence="6" type="ORF">CC80DRAFT_494808</name>
</gene>
<dbReference type="InterPro" id="IPR019363">
    <property type="entry name" value="LDAH"/>
</dbReference>
<feature type="region of interest" description="Disordered" evidence="5">
    <location>
        <begin position="1"/>
        <end position="22"/>
    </location>
</feature>
<protein>
    <submittedName>
        <fullName evidence="6">Uncharacterized protein</fullName>
    </submittedName>
</protein>
<evidence type="ECO:0000256" key="4">
    <source>
        <dbReference type="ARBA" id="ARBA00022801"/>
    </source>
</evidence>
<name>A0A6A5TN90_9PLEO</name>
<dbReference type="SUPFAM" id="SSF53474">
    <property type="entry name" value="alpha/beta-Hydrolases"/>
    <property type="match status" value="1"/>
</dbReference>
<feature type="compositionally biased region" description="Basic residues" evidence="5">
    <location>
        <begin position="13"/>
        <end position="22"/>
    </location>
</feature>
<dbReference type="Pfam" id="PF10230">
    <property type="entry name" value="LIDHydrolase"/>
    <property type="match status" value="1"/>
</dbReference>
<sequence length="380" mass="42499">MPPNHLSSEIHLHQPRPHHHPSKSTLPTYIIYFITGNPGLIEYYRTFLTHLYGLLATPTSPFTSSAYPTFHVFGRSLSGFATNPVTRSNNNLTKPPPYALEEQINHSQEALERLVHDVRSNEGAKDVRVILMGHSVGAYILLELTRRLRKKAEELSTGEEGGEAVRIVGGVCLFPTVTHIAKSDSGRKSGWLLNLPPFAHYASLAAKTLTFALPTSFLTSLIRTVLRFPRDAADVTASFINSPHGVEQALHMARDEMLQITSDTWDTEIWGAAHASSHAHGHARPVLRFLFAKEDHWVADETRDELIRIRGRSVGSGKNIEGEESASEGEDSEVEEWKPVMEIDEEEGWQHGFCIRDSVPVAERVFGYVRDIVEVDRSVR</sequence>
<evidence type="ECO:0000256" key="1">
    <source>
        <dbReference type="ARBA" id="ARBA00004502"/>
    </source>
</evidence>
<evidence type="ECO:0000313" key="7">
    <source>
        <dbReference type="Proteomes" id="UP000800035"/>
    </source>
</evidence>